<dbReference type="EMBL" id="JABEND010000008">
    <property type="protein sequence ID" value="NNG36733.1"/>
    <property type="molecule type" value="Genomic_DNA"/>
</dbReference>
<feature type="DNA-binding region" description="H-T-H motif" evidence="4">
    <location>
        <begin position="45"/>
        <end position="64"/>
    </location>
</feature>
<feature type="domain" description="HTH tetR-type" evidence="6">
    <location>
        <begin position="22"/>
        <end position="82"/>
    </location>
</feature>
<accession>A0A849AAS5</accession>
<dbReference type="InterPro" id="IPR001647">
    <property type="entry name" value="HTH_TetR"/>
</dbReference>
<dbReference type="PANTHER" id="PTHR30055">
    <property type="entry name" value="HTH-TYPE TRANSCRIPTIONAL REGULATOR RUTR"/>
    <property type="match status" value="1"/>
</dbReference>
<dbReference type="PRINTS" id="PR00455">
    <property type="entry name" value="HTHTETR"/>
</dbReference>
<evidence type="ECO:0000256" key="3">
    <source>
        <dbReference type="ARBA" id="ARBA00023163"/>
    </source>
</evidence>
<dbReference type="Gene3D" id="1.10.10.60">
    <property type="entry name" value="Homeodomain-like"/>
    <property type="match status" value="1"/>
</dbReference>
<dbReference type="AlphaFoldDB" id="A0A849AAS5"/>
<keyword evidence="8" id="KW-1185">Reference proteome</keyword>
<organism evidence="7 8">
    <name type="scientific">Nakamurella aerolata</name>
    <dbReference type="NCBI Taxonomy" id="1656892"/>
    <lineage>
        <taxon>Bacteria</taxon>
        <taxon>Bacillati</taxon>
        <taxon>Actinomycetota</taxon>
        <taxon>Actinomycetes</taxon>
        <taxon>Nakamurellales</taxon>
        <taxon>Nakamurellaceae</taxon>
        <taxon>Nakamurella</taxon>
    </lineage>
</organism>
<dbReference type="Pfam" id="PF00440">
    <property type="entry name" value="TetR_N"/>
    <property type="match status" value="1"/>
</dbReference>
<evidence type="ECO:0000259" key="6">
    <source>
        <dbReference type="PROSITE" id="PS50977"/>
    </source>
</evidence>
<evidence type="ECO:0000313" key="8">
    <source>
        <dbReference type="Proteomes" id="UP000562984"/>
    </source>
</evidence>
<keyword evidence="1" id="KW-0805">Transcription regulation</keyword>
<dbReference type="InterPro" id="IPR023772">
    <property type="entry name" value="DNA-bd_HTH_TetR-type_CS"/>
</dbReference>
<keyword evidence="3" id="KW-0804">Transcription</keyword>
<dbReference type="PROSITE" id="PS50977">
    <property type="entry name" value="HTH_TETR_2"/>
    <property type="match status" value="1"/>
</dbReference>
<name>A0A849AAS5_9ACTN</name>
<dbReference type="Proteomes" id="UP000562984">
    <property type="component" value="Unassembled WGS sequence"/>
</dbReference>
<evidence type="ECO:0000256" key="1">
    <source>
        <dbReference type="ARBA" id="ARBA00023015"/>
    </source>
</evidence>
<evidence type="ECO:0000256" key="5">
    <source>
        <dbReference type="SAM" id="MobiDB-lite"/>
    </source>
</evidence>
<dbReference type="InterPro" id="IPR009057">
    <property type="entry name" value="Homeodomain-like_sf"/>
</dbReference>
<sequence length="213" mass="22957">MQSIAGPNDEPAVPGRRERKKAATRQGITDTARELFVRNGYDQVSMREIADAADVSVATLFKHFPGKEALIFGGPEEDAARERSLIETVTDRPSGVSVTQALRARMLAEFDRRAASGAGSAGRRSGAAGRRQLQALVERTPALRAHAEQRWLRHEDALAAAVAADAGRPARDPACAALARMVLSAPSIARRSRDPRAAIDAVFDLLERGWAPQ</sequence>
<dbReference type="RefSeq" id="WP_171200438.1">
    <property type="nucleotide sequence ID" value="NZ_JABEND010000008.1"/>
</dbReference>
<dbReference type="SUPFAM" id="SSF46689">
    <property type="entry name" value="Homeodomain-like"/>
    <property type="match status" value="1"/>
</dbReference>
<evidence type="ECO:0000256" key="2">
    <source>
        <dbReference type="ARBA" id="ARBA00023125"/>
    </source>
</evidence>
<dbReference type="InterPro" id="IPR050109">
    <property type="entry name" value="HTH-type_TetR-like_transc_reg"/>
</dbReference>
<dbReference type="GO" id="GO:0003700">
    <property type="term" value="F:DNA-binding transcription factor activity"/>
    <property type="evidence" value="ECO:0007669"/>
    <property type="project" value="TreeGrafter"/>
</dbReference>
<keyword evidence="2 4" id="KW-0238">DNA-binding</keyword>
<feature type="region of interest" description="Disordered" evidence="5">
    <location>
        <begin position="1"/>
        <end position="27"/>
    </location>
</feature>
<dbReference type="PANTHER" id="PTHR30055:SF234">
    <property type="entry name" value="HTH-TYPE TRANSCRIPTIONAL REGULATOR BETI"/>
    <property type="match status" value="1"/>
</dbReference>
<gene>
    <name evidence="7" type="ORF">HKD39_13625</name>
</gene>
<comment type="caution">
    <text evidence="7">The sequence shown here is derived from an EMBL/GenBank/DDBJ whole genome shotgun (WGS) entry which is preliminary data.</text>
</comment>
<dbReference type="Gene3D" id="1.10.357.10">
    <property type="entry name" value="Tetracycline Repressor, domain 2"/>
    <property type="match status" value="1"/>
</dbReference>
<dbReference type="PROSITE" id="PS01081">
    <property type="entry name" value="HTH_TETR_1"/>
    <property type="match status" value="1"/>
</dbReference>
<evidence type="ECO:0000313" key="7">
    <source>
        <dbReference type="EMBL" id="NNG36733.1"/>
    </source>
</evidence>
<proteinExistence type="predicted"/>
<protein>
    <submittedName>
        <fullName evidence="7">TetR/AcrR family transcriptional regulator</fullName>
    </submittedName>
</protein>
<reference evidence="7 8" key="1">
    <citation type="submission" date="2020-05" db="EMBL/GenBank/DDBJ databases">
        <title>Nakamurella sp. DB0629 isolated from air conditioner.</title>
        <authorList>
            <person name="Kim D.H."/>
            <person name="Kim D.-U."/>
        </authorList>
    </citation>
    <scope>NUCLEOTIDE SEQUENCE [LARGE SCALE GENOMIC DNA]</scope>
    <source>
        <strain evidence="7 8">DB0629</strain>
    </source>
</reference>
<evidence type="ECO:0000256" key="4">
    <source>
        <dbReference type="PROSITE-ProRule" id="PRU00335"/>
    </source>
</evidence>
<dbReference type="GO" id="GO:0000976">
    <property type="term" value="F:transcription cis-regulatory region binding"/>
    <property type="evidence" value="ECO:0007669"/>
    <property type="project" value="TreeGrafter"/>
</dbReference>